<keyword evidence="1" id="KW-1133">Transmembrane helix</keyword>
<feature type="transmembrane region" description="Helical" evidence="1">
    <location>
        <begin position="63"/>
        <end position="86"/>
    </location>
</feature>
<keyword evidence="1" id="KW-0472">Membrane</keyword>
<keyword evidence="3" id="KW-1185">Reference proteome</keyword>
<evidence type="ECO:0000313" key="2">
    <source>
        <dbReference type="EMBL" id="UOF00597.1"/>
    </source>
</evidence>
<feature type="transmembrane region" description="Helical" evidence="1">
    <location>
        <begin position="164"/>
        <end position="184"/>
    </location>
</feature>
<sequence>MFLSHFGVAFAAKKIAPKISLGTLVLGCQLMDLVWPMLVLLGIEKVSVQPGATAYNYLNFESYPYSHSLVGSLLLSALAAIVYFLVNPKKLCAVILGAVVFSHWILDYISHRPDLPITDDLSQKVGLGLWNSIPATVFVELLFFFVGVFIYLKSYPPKTTARKIGLAVFAAFLLTIFGFASFGPPPPSEATGIMIAAPALAMWIFVPWAMWIDRDN</sequence>
<accession>A0ABY4C6M3</accession>
<reference evidence="2" key="1">
    <citation type="submission" date="2022-03" db="EMBL/GenBank/DDBJ databases">
        <title>Genome Identification and Characterization of new species Bdellovibrio reynosense LBG001 sp. nov. from a Mexico soil sample.</title>
        <authorList>
            <person name="Camilli A."/>
            <person name="Ajao Y."/>
            <person name="Guo X."/>
        </authorList>
    </citation>
    <scope>NUCLEOTIDE SEQUENCE</scope>
    <source>
        <strain evidence="2">LBG001</strain>
    </source>
</reference>
<feature type="transmembrane region" description="Helical" evidence="1">
    <location>
        <begin position="190"/>
        <end position="212"/>
    </location>
</feature>
<evidence type="ECO:0000313" key="3">
    <source>
        <dbReference type="Proteomes" id="UP000830116"/>
    </source>
</evidence>
<dbReference type="RefSeq" id="WP_243536708.1">
    <property type="nucleotide sequence ID" value="NZ_CP093442.1"/>
</dbReference>
<keyword evidence="1" id="KW-0812">Transmembrane</keyword>
<gene>
    <name evidence="2" type="ORF">MNR06_12905</name>
</gene>
<name>A0ABY4C6M3_9BACT</name>
<feature type="transmembrane region" description="Helical" evidence="1">
    <location>
        <begin position="21"/>
        <end position="43"/>
    </location>
</feature>
<organism evidence="2 3">
    <name type="scientific">Bdellovibrio reynosensis</name>
    <dbReference type="NCBI Taxonomy" id="2835041"/>
    <lineage>
        <taxon>Bacteria</taxon>
        <taxon>Pseudomonadati</taxon>
        <taxon>Bdellovibrionota</taxon>
        <taxon>Bdellovibrionia</taxon>
        <taxon>Bdellovibrionales</taxon>
        <taxon>Pseudobdellovibrionaceae</taxon>
        <taxon>Bdellovibrio</taxon>
    </lineage>
</organism>
<dbReference type="EMBL" id="CP093442">
    <property type="protein sequence ID" value="UOF00597.1"/>
    <property type="molecule type" value="Genomic_DNA"/>
</dbReference>
<evidence type="ECO:0008006" key="4">
    <source>
        <dbReference type="Google" id="ProtNLM"/>
    </source>
</evidence>
<protein>
    <recommendedName>
        <fullName evidence="4">Metal-dependent hydrolase</fullName>
    </recommendedName>
</protein>
<feature type="transmembrane region" description="Helical" evidence="1">
    <location>
        <begin position="91"/>
        <end position="109"/>
    </location>
</feature>
<proteinExistence type="predicted"/>
<feature type="transmembrane region" description="Helical" evidence="1">
    <location>
        <begin position="129"/>
        <end position="152"/>
    </location>
</feature>
<dbReference type="Proteomes" id="UP000830116">
    <property type="component" value="Chromosome"/>
</dbReference>
<evidence type="ECO:0000256" key="1">
    <source>
        <dbReference type="SAM" id="Phobius"/>
    </source>
</evidence>